<dbReference type="InterPro" id="IPR011835">
    <property type="entry name" value="GS/SS"/>
</dbReference>
<evidence type="ECO:0000256" key="2">
    <source>
        <dbReference type="ARBA" id="ARBA00002764"/>
    </source>
</evidence>
<dbReference type="STRING" id="1147123.SAMN05443428_10159"/>
<proteinExistence type="inferred from homology"/>
<dbReference type="GO" id="GO:0009011">
    <property type="term" value="F:alpha-1,4-glucan glucosyltransferase (ADP-glucose donor) activity"/>
    <property type="evidence" value="ECO:0007669"/>
    <property type="project" value="UniProtKB-UniRule"/>
</dbReference>
<dbReference type="EMBL" id="FUYH01000001">
    <property type="protein sequence ID" value="SKA75618.1"/>
    <property type="molecule type" value="Genomic_DNA"/>
</dbReference>
<keyword evidence="5 7" id="KW-0808">Transferase</keyword>
<comment type="pathway">
    <text evidence="7">Glycan biosynthesis; glycogen biosynthesis.</text>
</comment>
<dbReference type="AlphaFoldDB" id="A0A1T4WF33"/>
<dbReference type="GO" id="GO:0004373">
    <property type="term" value="F:alpha-1,4-glucan glucosyltransferase (UDP-glucose donor) activity"/>
    <property type="evidence" value="ECO:0007669"/>
    <property type="project" value="InterPro"/>
</dbReference>
<dbReference type="NCBIfam" id="TIGR02095">
    <property type="entry name" value="glgA"/>
    <property type="match status" value="1"/>
</dbReference>
<dbReference type="PANTHER" id="PTHR45825">
    <property type="entry name" value="GRANULE-BOUND STARCH SYNTHASE 1, CHLOROPLASTIC/AMYLOPLASTIC"/>
    <property type="match status" value="1"/>
</dbReference>
<dbReference type="OrthoDB" id="9808590at2"/>
<evidence type="ECO:0000256" key="4">
    <source>
        <dbReference type="ARBA" id="ARBA00022676"/>
    </source>
</evidence>
<comment type="catalytic activity">
    <reaction evidence="1 7">
        <text>[(1-&gt;4)-alpha-D-glucosyl](n) + ADP-alpha-D-glucose = [(1-&gt;4)-alpha-D-glucosyl](n+1) + ADP + H(+)</text>
        <dbReference type="Rhea" id="RHEA:18189"/>
        <dbReference type="Rhea" id="RHEA-COMP:9584"/>
        <dbReference type="Rhea" id="RHEA-COMP:9587"/>
        <dbReference type="ChEBI" id="CHEBI:15378"/>
        <dbReference type="ChEBI" id="CHEBI:15444"/>
        <dbReference type="ChEBI" id="CHEBI:57498"/>
        <dbReference type="ChEBI" id="CHEBI:456216"/>
        <dbReference type="EC" id="2.4.1.21"/>
    </reaction>
</comment>
<comment type="similarity">
    <text evidence="3 7">Belongs to the glycosyltransferase 1 family. Bacterial/plant glycogen synthase subfamily.</text>
</comment>
<dbReference type="EC" id="2.4.1.21" evidence="7"/>
<dbReference type="NCBIfam" id="NF001899">
    <property type="entry name" value="PRK00654.1-2"/>
    <property type="match status" value="1"/>
</dbReference>
<dbReference type="Pfam" id="PF08323">
    <property type="entry name" value="Glyco_transf_5"/>
    <property type="match status" value="1"/>
</dbReference>
<dbReference type="PANTHER" id="PTHR45825:SF11">
    <property type="entry name" value="ALPHA AMYLASE DOMAIN-CONTAINING PROTEIN"/>
    <property type="match status" value="1"/>
</dbReference>
<dbReference type="SUPFAM" id="SSF53756">
    <property type="entry name" value="UDP-Glycosyltransferase/glycogen phosphorylase"/>
    <property type="match status" value="1"/>
</dbReference>
<comment type="function">
    <text evidence="2 7">Synthesizes alpha-1,4-glucan chains using ADP-glucose.</text>
</comment>
<protein>
    <recommendedName>
        <fullName evidence="7">Glycogen synthase</fullName>
        <ecNumber evidence="7">2.4.1.21</ecNumber>
    </recommendedName>
    <alternativeName>
        <fullName evidence="7">Starch [bacterial glycogen] synthase</fullName>
    </alternativeName>
</protein>
<evidence type="ECO:0000313" key="10">
    <source>
        <dbReference type="EMBL" id="SKA75618.1"/>
    </source>
</evidence>
<feature type="binding site" evidence="7">
    <location>
        <position position="16"/>
    </location>
    <ligand>
        <name>ADP-alpha-D-glucose</name>
        <dbReference type="ChEBI" id="CHEBI:57498"/>
    </ligand>
</feature>
<dbReference type="Pfam" id="PF00534">
    <property type="entry name" value="Glycos_transf_1"/>
    <property type="match status" value="1"/>
</dbReference>
<dbReference type="GO" id="GO:0005978">
    <property type="term" value="P:glycogen biosynthetic process"/>
    <property type="evidence" value="ECO:0007669"/>
    <property type="project" value="UniProtKB-UniRule"/>
</dbReference>
<dbReference type="Proteomes" id="UP000190105">
    <property type="component" value="Unassembled WGS sequence"/>
</dbReference>
<evidence type="ECO:0000256" key="6">
    <source>
        <dbReference type="ARBA" id="ARBA00023056"/>
    </source>
</evidence>
<dbReference type="InterPro" id="IPR001296">
    <property type="entry name" value="Glyco_trans_1"/>
</dbReference>
<dbReference type="InterPro" id="IPR013534">
    <property type="entry name" value="Starch_synth_cat_dom"/>
</dbReference>
<evidence type="ECO:0000259" key="8">
    <source>
        <dbReference type="Pfam" id="PF00534"/>
    </source>
</evidence>
<accession>A0A1T4WF33</accession>
<evidence type="ECO:0000313" key="11">
    <source>
        <dbReference type="Proteomes" id="UP000190105"/>
    </source>
</evidence>
<feature type="domain" description="Starch synthase catalytic" evidence="9">
    <location>
        <begin position="3"/>
        <end position="237"/>
    </location>
</feature>
<evidence type="ECO:0000256" key="7">
    <source>
        <dbReference type="HAMAP-Rule" id="MF_00484"/>
    </source>
</evidence>
<name>A0A1T4WF33_9CLOT</name>
<dbReference type="Gene3D" id="3.40.50.2000">
    <property type="entry name" value="Glycogen Phosphorylase B"/>
    <property type="match status" value="2"/>
</dbReference>
<keyword evidence="4 7" id="KW-0328">Glycosyltransferase</keyword>
<feature type="domain" description="Glycosyl transferase family 1" evidence="8">
    <location>
        <begin position="287"/>
        <end position="436"/>
    </location>
</feature>
<keyword evidence="11" id="KW-1185">Reference proteome</keyword>
<evidence type="ECO:0000256" key="3">
    <source>
        <dbReference type="ARBA" id="ARBA00010281"/>
    </source>
</evidence>
<evidence type="ECO:0000256" key="1">
    <source>
        <dbReference type="ARBA" id="ARBA00001478"/>
    </source>
</evidence>
<dbReference type="CDD" id="cd03791">
    <property type="entry name" value="GT5_Glycogen_synthase_DULL1-like"/>
    <property type="match status" value="1"/>
</dbReference>
<dbReference type="UniPathway" id="UPA00164"/>
<evidence type="ECO:0000256" key="5">
    <source>
        <dbReference type="ARBA" id="ARBA00022679"/>
    </source>
</evidence>
<dbReference type="HAMAP" id="MF_00484">
    <property type="entry name" value="Glycogen_synth"/>
    <property type="match status" value="1"/>
</dbReference>
<sequence>MIKVLMAASEAVPFAKTGGLADVLGSLPPSLKEKGIDVRVIMPQYKAIPKHLKDNIRHIKYIYVNVGWRRQYCGINEAEYKGVKYYFIDNEYYFKRDGLYGYYDDGERFAFFARAVLEAAISIGFIPDIIHCHDWQTAMIPPLLELQYRWREEYKNIKTAFTIHNLKYQGIFSKNVYSELLGIGDEYFTPDKLEFYGDANYMKAGLVYSNAITTVSESYAREIQYPFYGEKLDGLLRARSHELYGIINGIDYDEYNPDRDSLIFKNYDENTIEDKKINKTELQKQLNLPQRDVPVIGLISRLVDQKGLDLIECVLNEILNMDIQFIVLGTGDLKYENMFKYYEGLYKDKVSSNIKFDNTLAHRIYAGCDMFLMPSLFEPCGLSQIISLRYGTIPIVRETGGLLDTVIPYNEFNDTGYGFTFTNYNAHDMLYTIRRAVQFYYNKDIWQKLIKRAMKLDFSWSASGDKYIKLYNKLMGKN</sequence>
<gene>
    <name evidence="7" type="primary">glgA</name>
    <name evidence="10" type="ORF">SAMN05443428_10159</name>
</gene>
<keyword evidence="6 7" id="KW-0320">Glycogen biosynthesis</keyword>
<organism evidence="10 11">
    <name type="scientific">Caloramator quimbayensis</name>
    <dbReference type="NCBI Taxonomy" id="1147123"/>
    <lineage>
        <taxon>Bacteria</taxon>
        <taxon>Bacillati</taxon>
        <taxon>Bacillota</taxon>
        <taxon>Clostridia</taxon>
        <taxon>Eubacteriales</taxon>
        <taxon>Clostridiaceae</taxon>
        <taxon>Caloramator</taxon>
    </lineage>
</organism>
<evidence type="ECO:0000259" key="9">
    <source>
        <dbReference type="Pfam" id="PF08323"/>
    </source>
</evidence>
<dbReference type="NCBIfam" id="NF001898">
    <property type="entry name" value="PRK00654.1-1"/>
    <property type="match status" value="1"/>
</dbReference>
<reference evidence="11" key="1">
    <citation type="submission" date="2017-02" db="EMBL/GenBank/DDBJ databases">
        <authorList>
            <person name="Varghese N."/>
            <person name="Submissions S."/>
        </authorList>
    </citation>
    <scope>NUCLEOTIDE SEQUENCE [LARGE SCALE GENOMIC DNA]</scope>
    <source>
        <strain evidence="11">USBA 833</strain>
    </source>
</reference>